<dbReference type="KEGG" id="cant:NCTC13489_01219"/>
<evidence type="ECO:0000313" key="3">
    <source>
        <dbReference type="Proteomes" id="UP000270036"/>
    </source>
</evidence>
<feature type="transmembrane region" description="Helical" evidence="1">
    <location>
        <begin position="29"/>
        <end position="49"/>
    </location>
</feature>
<keyword evidence="1" id="KW-0812">Transmembrane</keyword>
<organism evidence="2 3">
    <name type="scientific">Kaistella antarctica</name>
    <dbReference type="NCBI Taxonomy" id="266748"/>
    <lineage>
        <taxon>Bacteria</taxon>
        <taxon>Pseudomonadati</taxon>
        <taxon>Bacteroidota</taxon>
        <taxon>Flavobacteriia</taxon>
        <taxon>Flavobacteriales</taxon>
        <taxon>Weeksellaceae</taxon>
        <taxon>Chryseobacterium group</taxon>
        <taxon>Kaistella</taxon>
    </lineage>
</organism>
<evidence type="ECO:0000313" key="2">
    <source>
        <dbReference type="EMBL" id="VEH98881.1"/>
    </source>
</evidence>
<keyword evidence="1" id="KW-0472">Membrane</keyword>
<evidence type="ECO:0000256" key="1">
    <source>
        <dbReference type="SAM" id="Phobius"/>
    </source>
</evidence>
<proteinExistence type="predicted"/>
<feature type="transmembrane region" description="Helical" evidence="1">
    <location>
        <begin position="55"/>
        <end position="74"/>
    </location>
</feature>
<evidence type="ECO:0008006" key="4">
    <source>
        <dbReference type="Google" id="ProtNLM"/>
    </source>
</evidence>
<reference evidence="2 3" key="1">
    <citation type="submission" date="2018-12" db="EMBL/GenBank/DDBJ databases">
        <authorList>
            <consortium name="Pathogen Informatics"/>
        </authorList>
    </citation>
    <scope>NUCLEOTIDE SEQUENCE [LARGE SCALE GENOMIC DNA]</scope>
    <source>
        <strain evidence="2 3">NCTC13489</strain>
    </source>
</reference>
<accession>A0A448NQG3</accession>
<keyword evidence="1" id="KW-1133">Transmembrane helix</keyword>
<name>A0A448NQG3_9FLAO</name>
<dbReference type="Proteomes" id="UP000270036">
    <property type="component" value="Chromosome"/>
</dbReference>
<sequence length="87" mass="9919">MKPNQAKNGKLSLMTALELAKEQRSRKSLLMVFAILIALMVCVAILTTIKKGFSFFTFFPLFFAPTLVTKWMSYKAVNDEIKAREIQ</sequence>
<protein>
    <recommendedName>
        <fullName evidence="4">Redox-active disulfide protein 2</fullName>
    </recommendedName>
</protein>
<dbReference type="EMBL" id="LR134441">
    <property type="protein sequence ID" value="VEH98881.1"/>
    <property type="molecule type" value="Genomic_DNA"/>
</dbReference>
<dbReference type="AlphaFoldDB" id="A0A448NQG3"/>
<gene>
    <name evidence="2" type="ORF">NCTC13489_01219</name>
</gene>